<sequence length="184" mass="21509">MTKNNVINKDIVKLIKFILLDYFDEVIVDKLAIKIGTVDFLMELNNYLLGKEDIKKQLFDRLQGIHQGLGQMLNKLEKKENKIKIDEEIKKQIFKLIVQGKYDTELSHDNFDFINKEYIIHSSLKYALDKKNMTQLELSQKAQIPKATLNNIVNNPKGASFFNVVKIAYTLNMNIHDLFYIIEK</sequence>
<evidence type="ECO:0000313" key="2">
    <source>
        <dbReference type="EMBL" id="EES90298.1"/>
    </source>
</evidence>
<dbReference type="Pfam" id="PF13443">
    <property type="entry name" value="HTH_26"/>
    <property type="match status" value="1"/>
</dbReference>
<protein>
    <submittedName>
        <fullName evidence="2">Helix-turn-helix domain protein</fullName>
    </submittedName>
</protein>
<gene>
    <name evidence="2" type="ORF">CLG_B2276</name>
</gene>
<dbReference type="SMART" id="SM00530">
    <property type="entry name" value="HTH_XRE"/>
    <property type="match status" value="1"/>
</dbReference>
<accession>A0A9P2G5D1</accession>
<dbReference type="EMBL" id="ACSJ01000017">
    <property type="protein sequence ID" value="EES90298.1"/>
    <property type="molecule type" value="Genomic_DNA"/>
</dbReference>
<dbReference type="AlphaFoldDB" id="A0A9P2G5D1"/>
<comment type="caution">
    <text evidence="2">The sequence shown here is derived from an EMBL/GenBank/DDBJ whole genome shotgun (WGS) entry which is preliminary data.</text>
</comment>
<dbReference type="InterPro" id="IPR001387">
    <property type="entry name" value="Cro/C1-type_HTH"/>
</dbReference>
<evidence type="ECO:0000259" key="1">
    <source>
        <dbReference type="PROSITE" id="PS50943"/>
    </source>
</evidence>
<feature type="domain" description="HTH cro/C1-type" evidence="1">
    <location>
        <begin position="124"/>
        <end position="178"/>
    </location>
</feature>
<evidence type="ECO:0000313" key="3">
    <source>
        <dbReference type="Proteomes" id="UP000006160"/>
    </source>
</evidence>
<dbReference type="SUPFAM" id="SSF47413">
    <property type="entry name" value="lambda repressor-like DNA-binding domains"/>
    <property type="match status" value="1"/>
</dbReference>
<organism evidence="2 3">
    <name type="scientific">Clostridium botulinum D str. 1873</name>
    <dbReference type="NCBI Taxonomy" id="592027"/>
    <lineage>
        <taxon>Bacteria</taxon>
        <taxon>Bacillati</taxon>
        <taxon>Bacillota</taxon>
        <taxon>Clostridia</taxon>
        <taxon>Eubacteriales</taxon>
        <taxon>Clostridiaceae</taxon>
        <taxon>Clostridium</taxon>
    </lineage>
</organism>
<proteinExistence type="predicted"/>
<dbReference type="Gene3D" id="1.10.260.40">
    <property type="entry name" value="lambda repressor-like DNA-binding domains"/>
    <property type="match status" value="1"/>
</dbReference>
<dbReference type="CDD" id="cd00093">
    <property type="entry name" value="HTH_XRE"/>
    <property type="match status" value="1"/>
</dbReference>
<reference evidence="2 3" key="1">
    <citation type="submission" date="2009-10" db="EMBL/GenBank/DDBJ databases">
        <authorList>
            <person name="Shrivastava S."/>
            <person name="Brinkac L.B."/>
            <person name="Brown J.L."/>
            <person name="Bruce D.B."/>
            <person name="Detter C."/>
            <person name="Green L.D."/>
            <person name="Munk C.A."/>
            <person name="Rogers Y.C."/>
            <person name="Tapia R."/>
            <person name="Saunders E.S."/>
            <person name="Sims D.R."/>
            <person name="Smith L.A."/>
            <person name="Smith T.J."/>
            <person name="Sutton G."/>
            <person name="Brettin T."/>
        </authorList>
    </citation>
    <scope>NUCLEOTIDE SEQUENCE [LARGE SCALE GENOMIC DNA]</scope>
    <source>
        <strain evidence="3">D str. 1873</strain>
    </source>
</reference>
<name>A0A9P2G5D1_CLOBO</name>
<dbReference type="Proteomes" id="UP000006160">
    <property type="component" value="Unassembled WGS sequence"/>
</dbReference>
<dbReference type="InterPro" id="IPR010982">
    <property type="entry name" value="Lambda_DNA-bd_dom_sf"/>
</dbReference>
<dbReference type="PROSITE" id="PS50943">
    <property type="entry name" value="HTH_CROC1"/>
    <property type="match status" value="1"/>
</dbReference>
<dbReference type="GO" id="GO:0003677">
    <property type="term" value="F:DNA binding"/>
    <property type="evidence" value="ECO:0007669"/>
    <property type="project" value="InterPro"/>
</dbReference>